<dbReference type="EMBL" id="SDGZ01000014">
    <property type="protein sequence ID" value="TYC49642.1"/>
    <property type="molecule type" value="Genomic_DNA"/>
</dbReference>
<dbReference type="RefSeq" id="WP_148622634.1">
    <property type="nucleotide sequence ID" value="NZ_SDGZ01000014.1"/>
</dbReference>
<protein>
    <recommendedName>
        <fullName evidence="3">Holin</fullName>
    </recommendedName>
</protein>
<organism evidence="1 2">
    <name type="scientific">Weissella muntiaci</name>
    <dbReference type="NCBI Taxonomy" id="2508881"/>
    <lineage>
        <taxon>Bacteria</taxon>
        <taxon>Bacillati</taxon>
        <taxon>Bacillota</taxon>
        <taxon>Bacilli</taxon>
        <taxon>Lactobacillales</taxon>
        <taxon>Lactobacillaceae</taxon>
        <taxon>Weissella</taxon>
    </lineage>
</organism>
<evidence type="ECO:0000313" key="2">
    <source>
        <dbReference type="Proteomes" id="UP000371977"/>
    </source>
</evidence>
<proteinExistence type="predicted"/>
<reference evidence="1 2" key="1">
    <citation type="submission" date="2019-01" db="EMBL/GenBank/DDBJ databases">
        <title>Weissella sp. nov., a novel lactic acid bacterium isolated from animal feces.</title>
        <authorList>
            <person name="Wang L.-T."/>
        </authorList>
    </citation>
    <scope>NUCLEOTIDE SEQUENCE [LARGE SCALE GENOMIC DNA]</scope>
    <source>
        <strain evidence="1 2">8H-2</strain>
    </source>
</reference>
<keyword evidence="2" id="KW-1185">Reference proteome</keyword>
<evidence type="ECO:0008006" key="3">
    <source>
        <dbReference type="Google" id="ProtNLM"/>
    </source>
</evidence>
<name>A0A6C2C7K1_9LACO</name>
<dbReference type="Proteomes" id="UP000371977">
    <property type="component" value="Unassembled WGS sequence"/>
</dbReference>
<gene>
    <name evidence="1" type="ORF">ESZ50_05725</name>
</gene>
<sequence length="59" mass="6553">MLDLAKYFIELVPLVAVATAWYLNAKQKINAQYDADVAKAEQEYKKSVLMAATTSTQGK</sequence>
<comment type="caution">
    <text evidence="1">The sequence shown here is derived from an EMBL/GenBank/DDBJ whole genome shotgun (WGS) entry which is preliminary data.</text>
</comment>
<evidence type="ECO:0000313" key="1">
    <source>
        <dbReference type="EMBL" id="TYC49642.1"/>
    </source>
</evidence>
<accession>A0A6C2C7K1</accession>
<dbReference type="AlphaFoldDB" id="A0A6C2C7K1"/>